<sequence length="29" mass="3010">MLAMEPEALSPAVTSESKSAVCLDAKPAY</sequence>
<feature type="region of interest" description="Disordered" evidence="1">
    <location>
        <begin position="1"/>
        <end position="29"/>
    </location>
</feature>
<reference evidence="2" key="1">
    <citation type="submission" date="2018-02" db="EMBL/GenBank/DDBJ databases">
        <title>Rhizophora mucronata_Transcriptome.</title>
        <authorList>
            <person name="Meera S.P."/>
            <person name="Sreeshan A."/>
            <person name="Augustine A."/>
        </authorList>
    </citation>
    <scope>NUCLEOTIDE SEQUENCE</scope>
    <source>
        <tissue evidence="2">Leaf</tissue>
    </source>
</reference>
<accession>A0A2P2ITQ9</accession>
<proteinExistence type="predicted"/>
<evidence type="ECO:0000256" key="1">
    <source>
        <dbReference type="SAM" id="MobiDB-lite"/>
    </source>
</evidence>
<protein>
    <submittedName>
        <fullName evidence="2">Uncharacterized protein</fullName>
    </submittedName>
</protein>
<dbReference type="AlphaFoldDB" id="A0A2P2ITQ9"/>
<organism evidence="2">
    <name type="scientific">Rhizophora mucronata</name>
    <name type="common">Asiatic mangrove</name>
    <dbReference type="NCBI Taxonomy" id="61149"/>
    <lineage>
        <taxon>Eukaryota</taxon>
        <taxon>Viridiplantae</taxon>
        <taxon>Streptophyta</taxon>
        <taxon>Embryophyta</taxon>
        <taxon>Tracheophyta</taxon>
        <taxon>Spermatophyta</taxon>
        <taxon>Magnoliopsida</taxon>
        <taxon>eudicotyledons</taxon>
        <taxon>Gunneridae</taxon>
        <taxon>Pentapetalae</taxon>
        <taxon>rosids</taxon>
        <taxon>fabids</taxon>
        <taxon>Malpighiales</taxon>
        <taxon>Rhizophoraceae</taxon>
        <taxon>Rhizophora</taxon>
    </lineage>
</organism>
<evidence type="ECO:0000313" key="2">
    <source>
        <dbReference type="EMBL" id="MBW84586.1"/>
    </source>
</evidence>
<dbReference type="EMBL" id="GGEC01004103">
    <property type="protein sequence ID" value="MBW84586.1"/>
    <property type="molecule type" value="Transcribed_RNA"/>
</dbReference>
<name>A0A2P2ITQ9_RHIMU</name>